<dbReference type="KEGG" id="dmr:Deima_3184"/>
<dbReference type="SUPFAM" id="SSF55729">
    <property type="entry name" value="Acyl-CoA N-acyltransferases (Nat)"/>
    <property type="match status" value="1"/>
</dbReference>
<dbReference type="Proteomes" id="UP000008635">
    <property type="component" value="Chromosome"/>
</dbReference>
<dbReference type="EMBL" id="CP002454">
    <property type="protein sequence ID" value="ADV68812.1"/>
    <property type="molecule type" value="Genomic_DNA"/>
</dbReference>
<accession>E8U3W9</accession>
<reference evidence="2 3" key="1">
    <citation type="journal article" date="2011" name="Stand. Genomic Sci.">
        <title>Complete genome sequence of Deinococcus maricopensis type strain (LB-34).</title>
        <authorList>
            <person name="Pukall R."/>
            <person name="Zeytun A."/>
            <person name="Lucas S."/>
            <person name="Lapidus A."/>
            <person name="Hammon N."/>
            <person name="Deshpande S."/>
            <person name="Nolan M."/>
            <person name="Cheng J.F."/>
            <person name="Pitluck S."/>
            <person name="Liolios K."/>
            <person name="Pagani I."/>
            <person name="Mikhailova N."/>
            <person name="Ivanova N."/>
            <person name="Mavromatis K."/>
            <person name="Pati A."/>
            <person name="Tapia R."/>
            <person name="Han C."/>
            <person name="Goodwin L."/>
            <person name="Chen A."/>
            <person name="Palaniappan K."/>
            <person name="Land M."/>
            <person name="Hauser L."/>
            <person name="Chang Y.J."/>
            <person name="Jeffries C.D."/>
            <person name="Brambilla E.M."/>
            <person name="Rohde M."/>
            <person name="Goker M."/>
            <person name="Detter J.C."/>
            <person name="Woyke T."/>
            <person name="Bristow J."/>
            <person name="Eisen J.A."/>
            <person name="Markowitz V."/>
            <person name="Hugenholtz P."/>
            <person name="Kyrpides N.C."/>
            <person name="Klenk H.P."/>
        </authorList>
    </citation>
    <scope>NUCLEOTIDE SEQUENCE [LARGE SCALE GENOMIC DNA]</scope>
    <source>
        <strain evidence="3">DSM 21211 / LMG 22137 / NRRL B-23946 / LB-34</strain>
    </source>
</reference>
<keyword evidence="3" id="KW-1185">Reference proteome</keyword>
<reference evidence="3" key="2">
    <citation type="submission" date="2011-01" db="EMBL/GenBank/DDBJ databases">
        <title>The complete genome of Deinococcus maricopensis DSM 21211.</title>
        <authorList>
            <consortium name="US DOE Joint Genome Institute (JGI-PGF)"/>
            <person name="Lucas S."/>
            <person name="Copeland A."/>
            <person name="Lapidus A."/>
            <person name="Goodwin L."/>
            <person name="Pitluck S."/>
            <person name="Kyrpides N."/>
            <person name="Mavromatis K."/>
            <person name="Pagani I."/>
            <person name="Ivanova N."/>
            <person name="Ovchinnikova G."/>
            <person name="Zeytun A."/>
            <person name="Detter J.C."/>
            <person name="Han C."/>
            <person name="Land M."/>
            <person name="Hauser L."/>
            <person name="Markowitz V."/>
            <person name="Cheng J.-F."/>
            <person name="Hugenholtz P."/>
            <person name="Woyke T."/>
            <person name="Wu D."/>
            <person name="Pukall R."/>
            <person name="Gehrich-Schroeter G."/>
            <person name="Brambilla E."/>
            <person name="Klenk H.-P."/>
            <person name="Eisen J.A."/>
        </authorList>
    </citation>
    <scope>NUCLEOTIDE SEQUENCE [LARGE SCALE GENOMIC DNA]</scope>
    <source>
        <strain evidence="3">DSM 21211 / LMG 22137 / NRRL B-23946 / LB-34</strain>
    </source>
</reference>
<sequence length="197" mass="21911">MTLSVTPLSGEDARGVLADLGRLRQTVFRAYPYLYDGDAAYEEAYLRTYLDAPGSLIVVARDGDRVVGASTATPLAGEMPDVRAPFERAGEDVHAVLYFGESVLLPEYRGRGLGHAFFDAREAHARTLGKPTTAFCAVVRPDDHLRRPADYTPLDAFWTRRGYAPRADLRGTMTWRDLDEAAPTPKPMQFWVRTAPY</sequence>
<dbReference type="RefSeq" id="WP_013558315.1">
    <property type="nucleotide sequence ID" value="NC_014958.1"/>
</dbReference>
<dbReference type="AlphaFoldDB" id="E8U3W9"/>
<dbReference type="Pfam" id="PF00583">
    <property type="entry name" value="Acetyltransf_1"/>
    <property type="match status" value="1"/>
</dbReference>
<dbReference type="GO" id="GO:0016747">
    <property type="term" value="F:acyltransferase activity, transferring groups other than amino-acyl groups"/>
    <property type="evidence" value="ECO:0007669"/>
    <property type="project" value="InterPro"/>
</dbReference>
<evidence type="ECO:0000313" key="2">
    <source>
        <dbReference type="EMBL" id="ADV68812.1"/>
    </source>
</evidence>
<dbReference type="OrthoDB" id="187903at2"/>
<dbReference type="eggNOG" id="COG0454">
    <property type="taxonomic scope" value="Bacteria"/>
</dbReference>
<name>E8U3W9_DEIML</name>
<dbReference type="Gene3D" id="3.40.630.30">
    <property type="match status" value="1"/>
</dbReference>
<organism evidence="2 3">
    <name type="scientific">Deinococcus maricopensis (strain DSM 21211 / LMG 22137 / NRRL B-23946 / LB-34)</name>
    <dbReference type="NCBI Taxonomy" id="709986"/>
    <lineage>
        <taxon>Bacteria</taxon>
        <taxon>Thermotogati</taxon>
        <taxon>Deinococcota</taxon>
        <taxon>Deinococci</taxon>
        <taxon>Deinococcales</taxon>
        <taxon>Deinococcaceae</taxon>
        <taxon>Deinococcus</taxon>
    </lineage>
</organism>
<feature type="domain" description="N-acetyltransferase" evidence="1">
    <location>
        <begin position="11"/>
        <end position="185"/>
    </location>
</feature>
<evidence type="ECO:0000313" key="3">
    <source>
        <dbReference type="Proteomes" id="UP000008635"/>
    </source>
</evidence>
<dbReference type="InterPro" id="IPR016181">
    <property type="entry name" value="Acyl_CoA_acyltransferase"/>
</dbReference>
<dbReference type="STRING" id="709986.Deima_3184"/>
<proteinExistence type="predicted"/>
<protein>
    <recommendedName>
        <fullName evidence="1">N-acetyltransferase domain-containing protein</fullName>
    </recommendedName>
</protein>
<dbReference type="CDD" id="cd04301">
    <property type="entry name" value="NAT_SF"/>
    <property type="match status" value="1"/>
</dbReference>
<evidence type="ECO:0000259" key="1">
    <source>
        <dbReference type="PROSITE" id="PS51186"/>
    </source>
</evidence>
<dbReference type="HOGENOM" id="CLU_120432_0_0_0"/>
<dbReference type="InterPro" id="IPR000182">
    <property type="entry name" value="GNAT_dom"/>
</dbReference>
<dbReference type="PROSITE" id="PS51186">
    <property type="entry name" value="GNAT"/>
    <property type="match status" value="1"/>
</dbReference>
<gene>
    <name evidence="2" type="ordered locus">Deima_3184</name>
</gene>